<dbReference type="Pfam" id="PF00158">
    <property type="entry name" value="Sigma54_activat"/>
    <property type="match status" value="1"/>
</dbReference>
<evidence type="ECO:0000256" key="6">
    <source>
        <dbReference type="ARBA" id="ARBA00023163"/>
    </source>
</evidence>
<gene>
    <name evidence="11" type="ORF">ISU02_08185</name>
</gene>
<dbReference type="InterPro" id="IPR025944">
    <property type="entry name" value="Sigma_54_int_dom_CS"/>
</dbReference>
<comment type="function">
    <text evidence="7">May play the central regulatory role in sporulation. It may be an element of the effector pathway responsible for the activation of sporulation genes in response to nutritional stress. Spo0A may act in concert with spo0H (a sigma factor) to control the expression of some genes that are critical to the sporulation process.</text>
</comment>
<accession>A0ABR9ZRM3</accession>
<dbReference type="Gene3D" id="1.10.8.60">
    <property type="match status" value="1"/>
</dbReference>
<dbReference type="Pfam" id="PF25601">
    <property type="entry name" value="AAA_lid_14"/>
    <property type="match status" value="1"/>
</dbReference>
<keyword evidence="5" id="KW-0238">DNA-binding</keyword>
<reference evidence="11 12" key="1">
    <citation type="submission" date="2020-11" db="EMBL/GenBank/DDBJ databases">
        <title>Fusibacter basophilias sp. nov.</title>
        <authorList>
            <person name="Qiu D."/>
        </authorList>
    </citation>
    <scope>NUCLEOTIDE SEQUENCE [LARGE SCALE GENOMIC DNA]</scope>
    <source>
        <strain evidence="11 12">Q10-2</strain>
    </source>
</reference>
<dbReference type="InterPro" id="IPR011006">
    <property type="entry name" value="CheY-like_superfamily"/>
</dbReference>
<protein>
    <recommendedName>
        <fullName evidence="1">Stage 0 sporulation protein A homolog</fullName>
    </recommendedName>
</protein>
<dbReference type="SMART" id="SM00448">
    <property type="entry name" value="REC"/>
    <property type="match status" value="1"/>
</dbReference>
<dbReference type="InterPro" id="IPR025943">
    <property type="entry name" value="Sigma_54_int_dom_ATP-bd_2"/>
</dbReference>
<organism evidence="11 12">
    <name type="scientific">Fusibacter ferrireducens</name>
    <dbReference type="NCBI Taxonomy" id="2785058"/>
    <lineage>
        <taxon>Bacteria</taxon>
        <taxon>Bacillati</taxon>
        <taxon>Bacillota</taxon>
        <taxon>Clostridia</taxon>
        <taxon>Eubacteriales</taxon>
        <taxon>Eubacteriales Family XII. Incertae Sedis</taxon>
        <taxon>Fusibacter</taxon>
    </lineage>
</organism>
<evidence type="ECO:0000256" key="4">
    <source>
        <dbReference type="ARBA" id="ARBA00023015"/>
    </source>
</evidence>
<dbReference type="PROSITE" id="PS50045">
    <property type="entry name" value="SIGMA54_INTERACT_4"/>
    <property type="match status" value="1"/>
</dbReference>
<evidence type="ECO:0000256" key="7">
    <source>
        <dbReference type="ARBA" id="ARBA00024867"/>
    </source>
</evidence>
<dbReference type="InterPro" id="IPR058031">
    <property type="entry name" value="AAA_lid_NorR"/>
</dbReference>
<evidence type="ECO:0000256" key="5">
    <source>
        <dbReference type="ARBA" id="ARBA00023125"/>
    </source>
</evidence>
<feature type="modified residue" description="4-aspartylphosphate" evidence="8">
    <location>
        <position position="52"/>
    </location>
</feature>
<keyword evidence="4" id="KW-0805">Transcription regulation</keyword>
<keyword evidence="8" id="KW-0597">Phosphoprotein</keyword>
<evidence type="ECO:0000313" key="12">
    <source>
        <dbReference type="Proteomes" id="UP000614200"/>
    </source>
</evidence>
<dbReference type="PROSITE" id="PS00688">
    <property type="entry name" value="SIGMA54_INTERACT_3"/>
    <property type="match status" value="1"/>
</dbReference>
<proteinExistence type="predicted"/>
<evidence type="ECO:0000256" key="2">
    <source>
        <dbReference type="ARBA" id="ARBA00022741"/>
    </source>
</evidence>
<dbReference type="InterPro" id="IPR001789">
    <property type="entry name" value="Sig_transdc_resp-reg_receiver"/>
</dbReference>
<sequence length="458" mass="51795">MNKKILIIDDEEDICSSLEFALEDLYEVKTTVLPQKGLEYLVKENFNLVLLDLRIGNVDGIDLLEEIKNIDKTIQVIIMTAYGTIVSSVDAIKKGAFTYLTKPLDLDLLYKSIEQALELQRNRETVRFEYDGSGEYAYHSILGKSAVMKDVFSYIEKLKDVDTSVVINGESGTGKELVARAIHYAGKRKDKRFVEINCAAIPEGLLEEELFGHVKGTFTGAVTDKIGKFEYANGGTIFLDEIGDMPYPLQAKLLRVLQQKEYTPLGCNEPISLNVRVLAATNQNLKKMVEEGKFRRDLYFRLNVIEIQLPPLRERRSDIPLLLQHFIQLYNKNMSKNVEGLSKKAESLLLEYHYPGNVRELANIMECAVLLSKDKIIEVENLPMELREKKERGRDTLDLTLGMKIGTKNLVGLTLQEAEKELISAALKLNKGHKKATATMLGISERGLRNKIQDYGLN</sequence>
<dbReference type="PROSITE" id="PS50110">
    <property type="entry name" value="RESPONSE_REGULATORY"/>
    <property type="match status" value="1"/>
</dbReference>
<evidence type="ECO:0000313" key="11">
    <source>
        <dbReference type="EMBL" id="MBF4693095.1"/>
    </source>
</evidence>
<dbReference type="Gene3D" id="3.40.50.2300">
    <property type="match status" value="1"/>
</dbReference>
<evidence type="ECO:0000256" key="1">
    <source>
        <dbReference type="ARBA" id="ARBA00018672"/>
    </source>
</evidence>
<dbReference type="PROSITE" id="PS00676">
    <property type="entry name" value="SIGMA54_INTERACT_2"/>
    <property type="match status" value="1"/>
</dbReference>
<dbReference type="InterPro" id="IPR027417">
    <property type="entry name" value="P-loop_NTPase"/>
</dbReference>
<dbReference type="PROSITE" id="PS00675">
    <property type="entry name" value="SIGMA54_INTERACT_1"/>
    <property type="match status" value="1"/>
</dbReference>
<evidence type="ECO:0000256" key="8">
    <source>
        <dbReference type="PROSITE-ProRule" id="PRU00169"/>
    </source>
</evidence>
<dbReference type="EMBL" id="JADKNH010000004">
    <property type="protein sequence ID" value="MBF4693095.1"/>
    <property type="molecule type" value="Genomic_DNA"/>
</dbReference>
<evidence type="ECO:0000256" key="3">
    <source>
        <dbReference type="ARBA" id="ARBA00022840"/>
    </source>
</evidence>
<dbReference type="Pfam" id="PF02954">
    <property type="entry name" value="HTH_8"/>
    <property type="match status" value="1"/>
</dbReference>
<dbReference type="InterPro" id="IPR002078">
    <property type="entry name" value="Sigma_54_int"/>
</dbReference>
<dbReference type="CDD" id="cd00009">
    <property type="entry name" value="AAA"/>
    <property type="match status" value="1"/>
</dbReference>
<dbReference type="InterPro" id="IPR009057">
    <property type="entry name" value="Homeodomain-like_sf"/>
</dbReference>
<feature type="domain" description="Response regulatory" evidence="10">
    <location>
        <begin position="4"/>
        <end position="117"/>
    </location>
</feature>
<dbReference type="Proteomes" id="UP000614200">
    <property type="component" value="Unassembled WGS sequence"/>
</dbReference>
<keyword evidence="2" id="KW-0547">Nucleotide-binding</keyword>
<feature type="domain" description="Sigma-54 factor interaction" evidence="9">
    <location>
        <begin position="141"/>
        <end position="370"/>
    </location>
</feature>
<dbReference type="Gene3D" id="3.40.50.300">
    <property type="entry name" value="P-loop containing nucleotide triphosphate hydrolases"/>
    <property type="match status" value="1"/>
</dbReference>
<dbReference type="RefSeq" id="WP_194701325.1">
    <property type="nucleotide sequence ID" value="NZ_JADKNH010000004.1"/>
</dbReference>
<evidence type="ECO:0000259" key="10">
    <source>
        <dbReference type="PROSITE" id="PS50110"/>
    </source>
</evidence>
<name>A0ABR9ZRM3_9FIRM</name>
<comment type="caution">
    <text evidence="11">The sequence shown here is derived from an EMBL/GenBank/DDBJ whole genome shotgun (WGS) entry which is preliminary data.</text>
</comment>
<dbReference type="SUPFAM" id="SSF52540">
    <property type="entry name" value="P-loop containing nucleoside triphosphate hydrolases"/>
    <property type="match status" value="1"/>
</dbReference>
<dbReference type="SUPFAM" id="SSF52172">
    <property type="entry name" value="CheY-like"/>
    <property type="match status" value="1"/>
</dbReference>
<dbReference type="PRINTS" id="PR01590">
    <property type="entry name" value="HTHFIS"/>
</dbReference>
<dbReference type="SMART" id="SM00382">
    <property type="entry name" value="AAA"/>
    <property type="match status" value="1"/>
</dbReference>
<dbReference type="Gene3D" id="1.10.10.60">
    <property type="entry name" value="Homeodomain-like"/>
    <property type="match status" value="1"/>
</dbReference>
<evidence type="ECO:0000259" key="9">
    <source>
        <dbReference type="PROSITE" id="PS50045"/>
    </source>
</evidence>
<dbReference type="Pfam" id="PF00072">
    <property type="entry name" value="Response_reg"/>
    <property type="match status" value="1"/>
</dbReference>
<dbReference type="InterPro" id="IPR002197">
    <property type="entry name" value="HTH_Fis"/>
</dbReference>
<dbReference type="InterPro" id="IPR003593">
    <property type="entry name" value="AAA+_ATPase"/>
</dbReference>
<dbReference type="SUPFAM" id="SSF46689">
    <property type="entry name" value="Homeodomain-like"/>
    <property type="match status" value="1"/>
</dbReference>
<dbReference type="InterPro" id="IPR025662">
    <property type="entry name" value="Sigma_54_int_dom_ATP-bd_1"/>
</dbReference>
<keyword evidence="3" id="KW-0067">ATP-binding</keyword>
<keyword evidence="12" id="KW-1185">Reference proteome</keyword>
<keyword evidence="6" id="KW-0804">Transcription</keyword>
<dbReference type="PANTHER" id="PTHR32071">
    <property type="entry name" value="TRANSCRIPTIONAL REGULATORY PROTEIN"/>
    <property type="match status" value="1"/>
</dbReference>